<dbReference type="GO" id="GO:0032259">
    <property type="term" value="P:methylation"/>
    <property type="evidence" value="ECO:0007669"/>
    <property type="project" value="UniProtKB-KW"/>
</dbReference>
<protein>
    <submittedName>
        <fullName evidence="2">Class I SAM-dependent methyltransferase</fullName>
    </submittedName>
</protein>
<dbReference type="EMBL" id="DTGZ01000053">
    <property type="protein sequence ID" value="HGV97247.1"/>
    <property type="molecule type" value="Genomic_DNA"/>
</dbReference>
<dbReference type="AlphaFoldDB" id="A0A7C4TB18"/>
<dbReference type="InterPro" id="IPR013216">
    <property type="entry name" value="Methyltransf_11"/>
</dbReference>
<dbReference type="CDD" id="cd02440">
    <property type="entry name" value="AdoMet_MTases"/>
    <property type="match status" value="1"/>
</dbReference>
<dbReference type="PANTHER" id="PTHR43861">
    <property type="entry name" value="TRANS-ACONITATE 2-METHYLTRANSFERASE-RELATED"/>
    <property type="match status" value="1"/>
</dbReference>
<keyword evidence="2" id="KW-0808">Transferase</keyword>
<dbReference type="InterPro" id="IPR029063">
    <property type="entry name" value="SAM-dependent_MTases_sf"/>
</dbReference>
<accession>A0A7C4TB18</accession>
<gene>
    <name evidence="2" type="ORF">ENV60_02995</name>
</gene>
<reference evidence="2" key="1">
    <citation type="journal article" date="2020" name="mSystems">
        <title>Genome- and Community-Level Interaction Insights into Carbon Utilization and Element Cycling Functions of Hydrothermarchaeota in Hydrothermal Sediment.</title>
        <authorList>
            <person name="Zhou Z."/>
            <person name="Liu Y."/>
            <person name="Xu W."/>
            <person name="Pan J."/>
            <person name="Luo Z.H."/>
            <person name="Li M."/>
        </authorList>
    </citation>
    <scope>NUCLEOTIDE SEQUENCE [LARGE SCALE GENOMIC DNA]</scope>
    <source>
        <strain evidence="2">SpSt-774</strain>
    </source>
</reference>
<sequence length="280" mass="32383">MGRIESKEYREFYELAGKLYPEDNLTYSSLSGIIRKKWVTKKLKTLPGGNLLDCGCNIGRLAAAWTKGSVFAIDISYSLVLRGKKLYPEINFIQGDIQEIGFFKPNSIDNAIAIEVIEHLPRPEDFLKGLYRIMKKNGTLLITTPNYSRFRPKLVPLGIIQSFGVRKGTSGEKYLHTAYKPEELASLVESAGFVTLEKGSFEFELRGWVKPLVVMRRMFDWLSMKFFKESKLNITFIKFIQSLELNLFYILDVFNLVRFLKIFFKEGRRTYLLCKKYETG</sequence>
<dbReference type="SUPFAM" id="SSF53335">
    <property type="entry name" value="S-adenosyl-L-methionine-dependent methyltransferases"/>
    <property type="match status" value="1"/>
</dbReference>
<organism evidence="2">
    <name type="scientific">candidate division WOR-3 bacterium</name>
    <dbReference type="NCBI Taxonomy" id="2052148"/>
    <lineage>
        <taxon>Bacteria</taxon>
        <taxon>Bacteria division WOR-3</taxon>
    </lineage>
</organism>
<name>A0A7C4TB18_UNCW3</name>
<dbReference type="GO" id="GO:0008757">
    <property type="term" value="F:S-adenosylmethionine-dependent methyltransferase activity"/>
    <property type="evidence" value="ECO:0007669"/>
    <property type="project" value="InterPro"/>
</dbReference>
<evidence type="ECO:0000259" key="1">
    <source>
        <dbReference type="Pfam" id="PF08241"/>
    </source>
</evidence>
<keyword evidence="2" id="KW-0489">Methyltransferase</keyword>
<evidence type="ECO:0000313" key="2">
    <source>
        <dbReference type="EMBL" id="HGV97247.1"/>
    </source>
</evidence>
<feature type="domain" description="Methyltransferase type 11" evidence="1">
    <location>
        <begin position="52"/>
        <end position="142"/>
    </location>
</feature>
<dbReference type="Gene3D" id="3.40.50.150">
    <property type="entry name" value="Vaccinia Virus protein VP39"/>
    <property type="match status" value="1"/>
</dbReference>
<dbReference type="Pfam" id="PF08241">
    <property type="entry name" value="Methyltransf_11"/>
    <property type="match status" value="1"/>
</dbReference>
<proteinExistence type="predicted"/>
<comment type="caution">
    <text evidence="2">The sequence shown here is derived from an EMBL/GenBank/DDBJ whole genome shotgun (WGS) entry which is preliminary data.</text>
</comment>